<evidence type="ECO:0000313" key="2">
    <source>
        <dbReference type="EMBL" id="CAD6195473.1"/>
    </source>
</evidence>
<name>A0A8S1HFY6_9PELO</name>
<dbReference type="Proteomes" id="UP000835052">
    <property type="component" value="Unassembled WGS sequence"/>
</dbReference>
<organism evidence="2 3">
    <name type="scientific">Caenorhabditis auriculariae</name>
    <dbReference type="NCBI Taxonomy" id="2777116"/>
    <lineage>
        <taxon>Eukaryota</taxon>
        <taxon>Metazoa</taxon>
        <taxon>Ecdysozoa</taxon>
        <taxon>Nematoda</taxon>
        <taxon>Chromadorea</taxon>
        <taxon>Rhabditida</taxon>
        <taxon>Rhabditina</taxon>
        <taxon>Rhabditomorpha</taxon>
        <taxon>Rhabditoidea</taxon>
        <taxon>Rhabditidae</taxon>
        <taxon>Peloderinae</taxon>
        <taxon>Caenorhabditis</taxon>
    </lineage>
</organism>
<feature type="compositionally biased region" description="Low complexity" evidence="1">
    <location>
        <begin position="146"/>
        <end position="156"/>
    </location>
</feature>
<evidence type="ECO:0000313" key="3">
    <source>
        <dbReference type="Proteomes" id="UP000835052"/>
    </source>
</evidence>
<feature type="compositionally biased region" description="Polar residues" evidence="1">
    <location>
        <begin position="177"/>
        <end position="186"/>
    </location>
</feature>
<evidence type="ECO:0000256" key="1">
    <source>
        <dbReference type="SAM" id="MobiDB-lite"/>
    </source>
</evidence>
<sequence length="193" mass="21250">MRGVEAHFGSLVTRFDRKQSEGPSSRHIGSAAKRPASTIASARPPKRGRGLLTPSRGRPSARSGTPPASYRDGIRGSSRGGYPPRGRGAFRATRRPGPARGARGGYHGDSLPRRREYPAPGYDSRDTRDIQYSRERRPVYSSERPSTYLSSSTYSTPRGYDGFSSTPSNRHDYALQPRQSYGSSSAGLDRRRF</sequence>
<feature type="compositionally biased region" description="Low complexity" evidence="1">
    <location>
        <begin position="75"/>
        <end position="101"/>
    </location>
</feature>
<dbReference type="EMBL" id="CAJGYM010000055">
    <property type="protein sequence ID" value="CAD6195473.1"/>
    <property type="molecule type" value="Genomic_DNA"/>
</dbReference>
<gene>
    <name evidence="2" type="ORF">CAUJ_LOCUS11392</name>
</gene>
<feature type="compositionally biased region" description="Basic and acidic residues" evidence="1">
    <location>
        <begin position="110"/>
        <end position="138"/>
    </location>
</feature>
<protein>
    <submittedName>
        <fullName evidence="2">Uncharacterized protein</fullName>
    </submittedName>
</protein>
<reference evidence="2" key="1">
    <citation type="submission" date="2020-10" db="EMBL/GenBank/DDBJ databases">
        <authorList>
            <person name="Kikuchi T."/>
        </authorList>
    </citation>
    <scope>NUCLEOTIDE SEQUENCE</scope>
    <source>
        <strain evidence="2">NKZ352</strain>
    </source>
</reference>
<comment type="caution">
    <text evidence="2">The sequence shown here is derived from an EMBL/GenBank/DDBJ whole genome shotgun (WGS) entry which is preliminary data.</text>
</comment>
<keyword evidence="3" id="KW-1185">Reference proteome</keyword>
<accession>A0A8S1HFY6</accession>
<feature type="region of interest" description="Disordered" evidence="1">
    <location>
        <begin position="1"/>
        <end position="193"/>
    </location>
</feature>
<dbReference type="AlphaFoldDB" id="A0A8S1HFY6"/>
<proteinExistence type="predicted"/>